<keyword evidence="3" id="KW-1185">Reference proteome</keyword>
<gene>
    <name evidence="2" type="ORF">E3U44_13755</name>
</gene>
<evidence type="ECO:0000256" key="1">
    <source>
        <dbReference type="SAM" id="Phobius"/>
    </source>
</evidence>
<evidence type="ECO:0000313" key="2">
    <source>
        <dbReference type="EMBL" id="QBQ55452.1"/>
    </source>
</evidence>
<feature type="transmembrane region" description="Helical" evidence="1">
    <location>
        <begin position="101"/>
        <end position="124"/>
    </location>
</feature>
<protein>
    <submittedName>
        <fullName evidence="2">Uncharacterized protein</fullName>
    </submittedName>
</protein>
<feature type="transmembrane region" description="Helical" evidence="1">
    <location>
        <begin position="6"/>
        <end position="22"/>
    </location>
</feature>
<dbReference type="OrthoDB" id="5194395at2"/>
<proteinExistence type="predicted"/>
<reference evidence="2 3" key="1">
    <citation type="submission" date="2019-03" db="EMBL/GenBank/DDBJ databases">
        <title>The genome sequence of Nitrosococcus wardiae strain D1FHST reveals the archetypal metabolic capacity of ammonia-oxidizing Gammaproteobacteria.</title>
        <authorList>
            <person name="Wang L."/>
            <person name="Lim C.K."/>
            <person name="Hanson T.E."/>
            <person name="Dang H."/>
            <person name="Klotz M.G."/>
        </authorList>
    </citation>
    <scope>NUCLEOTIDE SEQUENCE [LARGE SCALE GENOMIC DNA]</scope>
    <source>
        <strain evidence="2 3">D1FHS</strain>
    </source>
</reference>
<dbReference type="AlphaFoldDB" id="A0A4P7C3S0"/>
<dbReference type="EMBL" id="CP038033">
    <property type="protein sequence ID" value="QBQ55452.1"/>
    <property type="molecule type" value="Genomic_DNA"/>
</dbReference>
<keyword evidence="1" id="KW-1133">Transmembrane helix</keyword>
<keyword evidence="1" id="KW-0812">Transmembrane</keyword>
<accession>A0A4P7C3S0</accession>
<dbReference type="KEGG" id="nwr:E3U44_13755"/>
<keyword evidence="1" id="KW-0472">Membrane</keyword>
<name>A0A4P7C3S0_9GAMM</name>
<dbReference type="Proteomes" id="UP000294325">
    <property type="component" value="Chromosome"/>
</dbReference>
<feature type="transmembrane region" description="Helical" evidence="1">
    <location>
        <begin position="67"/>
        <end position="89"/>
    </location>
</feature>
<feature type="transmembrane region" description="Helical" evidence="1">
    <location>
        <begin position="42"/>
        <end position="61"/>
    </location>
</feature>
<sequence>MIWQSILAWLPLVLIAILNGALRKAWYGKRLSELQAHQVSTVSGLLLFSLYIWALLCLWPLDSAQHAWIMGFTWLGLTVGFEFLFGHYVAKHSWRRLFHDYNVLAGRLWLLVPIWIMVAPYVFYRLGS</sequence>
<organism evidence="2 3">
    <name type="scientific">Nitrosococcus wardiae</name>
    <dbReference type="NCBI Taxonomy" id="1814290"/>
    <lineage>
        <taxon>Bacteria</taxon>
        <taxon>Pseudomonadati</taxon>
        <taxon>Pseudomonadota</taxon>
        <taxon>Gammaproteobacteria</taxon>
        <taxon>Chromatiales</taxon>
        <taxon>Chromatiaceae</taxon>
        <taxon>Nitrosococcus</taxon>
    </lineage>
</organism>
<evidence type="ECO:0000313" key="3">
    <source>
        <dbReference type="Proteomes" id="UP000294325"/>
    </source>
</evidence>